<dbReference type="InterPro" id="IPR051678">
    <property type="entry name" value="AGP_Transferase"/>
</dbReference>
<dbReference type="EMBL" id="JAOTPV010000016">
    <property type="protein sequence ID" value="KAJ4474240.1"/>
    <property type="molecule type" value="Genomic_DNA"/>
</dbReference>
<evidence type="ECO:0000313" key="3">
    <source>
        <dbReference type="Proteomes" id="UP001150266"/>
    </source>
</evidence>
<dbReference type="Pfam" id="PF01636">
    <property type="entry name" value="APH"/>
    <property type="match status" value="1"/>
</dbReference>
<accession>A0A9W9DL89</accession>
<comment type="caution">
    <text evidence="2">The sequence shown here is derived from an EMBL/GenBank/DDBJ whole genome shotgun (WGS) entry which is preliminary data.</text>
</comment>
<gene>
    <name evidence="2" type="ORF">J3R30DRAFT_3406253</name>
</gene>
<name>A0A9W9DL89_9AGAR</name>
<evidence type="ECO:0000259" key="1">
    <source>
        <dbReference type="Pfam" id="PF01636"/>
    </source>
</evidence>
<keyword evidence="3" id="KW-1185">Reference proteome</keyword>
<dbReference type="AlphaFoldDB" id="A0A9W9DL89"/>
<dbReference type="InterPro" id="IPR011009">
    <property type="entry name" value="Kinase-like_dom_sf"/>
</dbReference>
<feature type="domain" description="Aminoglycoside phosphotransferase" evidence="1">
    <location>
        <begin position="91"/>
        <end position="287"/>
    </location>
</feature>
<dbReference type="PANTHER" id="PTHR21310:SF13">
    <property type="entry name" value="AMINOGLYCOSIDE PHOSPHOTRANSFERASE DOMAIN-CONTAINING PROTEIN"/>
    <property type="match status" value="1"/>
</dbReference>
<dbReference type="Gene3D" id="3.90.1200.10">
    <property type="match status" value="1"/>
</dbReference>
<organism evidence="2 3">
    <name type="scientific">Lentinula aciculospora</name>
    <dbReference type="NCBI Taxonomy" id="153920"/>
    <lineage>
        <taxon>Eukaryota</taxon>
        <taxon>Fungi</taxon>
        <taxon>Dikarya</taxon>
        <taxon>Basidiomycota</taxon>
        <taxon>Agaricomycotina</taxon>
        <taxon>Agaricomycetes</taxon>
        <taxon>Agaricomycetidae</taxon>
        <taxon>Agaricales</taxon>
        <taxon>Marasmiineae</taxon>
        <taxon>Omphalotaceae</taxon>
        <taxon>Lentinula</taxon>
    </lineage>
</organism>
<protein>
    <recommendedName>
        <fullName evidence="1">Aminoglycoside phosphotransferase domain-containing protein</fullName>
    </recommendedName>
</protein>
<dbReference type="OrthoDB" id="10003767at2759"/>
<dbReference type="InterPro" id="IPR002575">
    <property type="entry name" value="Aminoglycoside_PTrfase"/>
</dbReference>
<evidence type="ECO:0000313" key="2">
    <source>
        <dbReference type="EMBL" id="KAJ4474240.1"/>
    </source>
</evidence>
<reference evidence="2" key="1">
    <citation type="submission" date="2022-08" db="EMBL/GenBank/DDBJ databases">
        <title>A Global Phylogenomic Analysis of the Shiitake Genus Lentinula.</title>
        <authorList>
            <consortium name="DOE Joint Genome Institute"/>
            <person name="Sierra-Patev S."/>
            <person name="Min B."/>
            <person name="Naranjo-Ortiz M."/>
            <person name="Looney B."/>
            <person name="Konkel Z."/>
            <person name="Slot J.C."/>
            <person name="Sakamoto Y."/>
            <person name="Steenwyk J.L."/>
            <person name="Rokas A."/>
            <person name="Carro J."/>
            <person name="Camarero S."/>
            <person name="Ferreira P."/>
            <person name="Molpeceres G."/>
            <person name="Ruiz-Duenas F.J."/>
            <person name="Serrano A."/>
            <person name="Henrissat B."/>
            <person name="Drula E."/>
            <person name="Hughes K.W."/>
            <person name="Mata J.L."/>
            <person name="Ishikawa N.K."/>
            <person name="Vargas-Isla R."/>
            <person name="Ushijima S."/>
            <person name="Smith C.A."/>
            <person name="Ahrendt S."/>
            <person name="Andreopoulos W."/>
            <person name="He G."/>
            <person name="Labutti K."/>
            <person name="Lipzen A."/>
            <person name="Ng V."/>
            <person name="Riley R."/>
            <person name="Sandor L."/>
            <person name="Barry K."/>
            <person name="Martinez A.T."/>
            <person name="Xiao Y."/>
            <person name="Gibbons J.G."/>
            <person name="Terashima K."/>
            <person name="Grigoriev I.V."/>
            <person name="Hibbett D.S."/>
        </authorList>
    </citation>
    <scope>NUCLEOTIDE SEQUENCE</scope>
    <source>
        <strain evidence="2">JLM2183</strain>
    </source>
</reference>
<dbReference type="PANTHER" id="PTHR21310">
    <property type="entry name" value="AMINOGLYCOSIDE PHOSPHOTRANSFERASE-RELATED-RELATED"/>
    <property type="match status" value="1"/>
</dbReference>
<dbReference type="Proteomes" id="UP001150266">
    <property type="component" value="Unassembled WGS sequence"/>
</dbReference>
<proteinExistence type="predicted"/>
<dbReference type="SUPFAM" id="SSF56112">
    <property type="entry name" value="Protein kinase-like (PK-like)"/>
    <property type="match status" value="1"/>
</dbReference>
<sequence>MSVSGSSALKIVPLFLDETIVHTDLEPLFYEEWSPIKNDASCISLIQSACALDDSISQPITAKARKPFDLDNAVRSFDSHSVLELQPSDERVVYVRKLSKQSSVTTSQSLSRWYKGRCDSEISVLRWFKRIAPDFPVPRVLAVDKSEELIVTSCIPGLDVLHAYPSLVTSAKYLVLILGFLSIIDCFDVDESTDLQSFFANLINSRRLRSFVYRNKAQDPKSHSLLRQRLETLQEALRPVIAELTDSDPALSSCRFVLSHQDLRCNNVPLDPVSGQVMGIVDWEYCASLPAVLAAQFPEWTHQPIMESSLYRNPKDTFLHYAFEPKAERKRLCELYEECVQRLDQEYWRCLMAGSRLRDAYAWVLASDCDPDGEAMNR</sequence>